<dbReference type="Gene3D" id="3.40.30.10">
    <property type="entry name" value="Glutaredoxin"/>
    <property type="match status" value="1"/>
</dbReference>
<dbReference type="EMBL" id="MU854000">
    <property type="protein sequence ID" value="KAK3934342.1"/>
    <property type="molecule type" value="Genomic_DNA"/>
</dbReference>
<feature type="non-terminal residue" evidence="2">
    <location>
        <position position="1"/>
    </location>
</feature>
<dbReference type="AlphaFoldDB" id="A0AAN6MVP3"/>
<organism evidence="2 3">
    <name type="scientific">Diplogelasinospora grovesii</name>
    <dbReference type="NCBI Taxonomy" id="303347"/>
    <lineage>
        <taxon>Eukaryota</taxon>
        <taxon>Fungi</taxon>
        <taxon>Dikarya</taxon>
        <taxon>Ascomycota</taxon>
        <taxon>Pezizomycotina</taxon>
        <taxon>Sordariomycetes</taxon>
        <taxon>Sordariomycetidae</taxon>
        <taxon>Sordariales</taxon>
        <taxon>Diplogelasinosporaceae</taxon>
        <taxon>Diplogelasinospora</taxon>
    </lineage>
</organism>
<keyword evidence="1" id="KW-0472">Membrane</keyword>
<accession>A0AAN6MVP3</accession>
<sequence>IARLKITLYVNIISLFTYKAYYILRSDSVFKSVDVTYMPVFLSGLINKISPLTLNIARIKL</sequence>
<keyword evidence="3" id="KW-1185">Reference proteome</keyword>
<evidence type="ECO:0000256" key="1">
    <source>
        <dbReference type="SAM" id="Phobius"/>
    </source>
</evidence>
<dbReference type="Proteomes" id="UP001303473">
    <property type="component" value="Unassembled WGS sequence"/>
</dbReference>
<feature type="transmembrane region" description="Helical" evidence="1">
    <location>
        <begin position="7"/>
        <end position="24"/>
    </location>
</feature>
<evidence type="ECO:0000313" key="3">
    <source>
        <dbReference type="Proteomes" id="UP001303473"/>
    </source>
</evidence>
<protein>
    <submittedName>
        <fullName evidence="2">Uncharacterized protein</fullName>
    </submittedName>
</protein>
<proteinExistence type="predicted"/>
<feature type="transmembrane region" description="Helical" evidence="1">
    <location>
        <begin position="36"/>
        <end position="57"/>
    </location>
</feature>
<comment type="caution">
    <text evidence="2">The sequence shown here is derived from an EMBL/GenBank/DDBJ whole genome shotgun (WGS) entry which is preliminary data.</text>
</comment>
<keyword evidence="1" id="KW-0812">Transmembrane</keyword>
<keyword evidence="1" id="KW-1133">Transmembrane helix</keyword>
<reference evidence="3" key="1">
    <citation type="journal article" date="2023" name="Mol. Phylogenet. Evol.">
        <title>Genome-scale phylogeny and comparative genomics of the fungal order Sordariales.</title>
        <authorList>
            <person name="Hensen N."/>
            <person name="Bonometti L."/>
            <person name="Westerberg I."/>
            <person name="Brannstrom I.O."/>
            <person name="Guillou S."/>
            <person name="Cros-Aarteil S."/>
            <person name="Calhoun S."/>
            <person name="Haridas S."/>
            <person name="Kuo A."/>
            <person name="Mondo S."/>
            <person name="Pangilinan J."/>
            <person name="Riley R."/>
            <person name="LaButti K."/>
            <person name="Andreopoulos B."/>
            <person name="Lipzen A."/>
            <person name="Chen C."/>
            <person name="Yan M."/>
            <person name="Daum C."/>
            <person name="Ng V."/>
            <person name="Clum A."/>
            <person name="Steindorff A."/>
            <person name="Ohm R.A."/>
            <person name="Martin F."/>
            <person name="Silar P."/>
            <person name="Natvig D.O."/>
            <person name="Lalanne C."/>
            <person name="Gautier V."/>
            <person name="Ament-Velasquez S.L."/>
            <person name="Kruys A."/>
            <person name="Hutchinson M.I."/>
            <person name="Powell A.J."/>
            <person name="Barry K."/>
            <person name="Miller A.N."/>
            <person name="Grigoriev I.V."/>
            <person name="Debuchy R."/>
            <person name="Gladieux P."/>
            <person name="Hiltunen Thoren M."/>
            <person name="Johannesson H."/>
        </authorList>
    </citation>
    <scope>NUCLEOTIDE SEQUENCE [LARGE SCALE GENOMIC DNA]</scope>
    <source>
        <strain evidence="3">CBS 340.73</strain>
    </source>
</reference>
<name>A0AAN6MVP3_9PEZI</name>
<gene>
    <name evidence="2" type="ORF">QBC46DRAFT_236190</name>
</gene>
<evidence type="ECO:0000313" key="2">
    <source>
        <dbReference type="EMBL" id="KAK3934342.1"/>
    </source>
</evidence>
<feature type="non-terminal residue" evidence="2">
    <location>
        <position position="61"/>
    </location>
</feature>